<evidence type="ECO:0000313" key="3">
    <source>
        <dbReference type="Proteomes" id="UP000265520"/>
    </source>
</evidence>
<feature type="non-terminal residue" evidence="2">
    <location>
        <position position="1"/>
    </location>
</feature>
<name>A0A392S8F8_9FABA</name>
<dbReference type="AlphaFoldDB" id="A0A392S8F8"/>
<comment type="caution">
    <text evidence="2">The sequence shown here is derived from an EMBL/GenBank/DDBJ whole genome shotgun (WGS) entry which is preliminary data.</text>
</comment>
<reference evidence="2 3" key="1">
    <citation type="journal article" date="2018" name="Front. Plant Sci.">
        <title>Red Clover (Trifolium pratense) and Zigzag Clover (T. medium) - A Picture of Genomic Similarities and Differences.</title>
        <authorList>
            <person name="Dluhosova J."/>
            <person name="Istvanek J."/>
            <person name="Nedelnik J."/>
            <person name="Repkova J."/>
        </authorList>
    </citation>
    <scope>NUCLEOTIDE SEQUENCE [LARGE SCALE GENOMIC DNA]</scope>
    <source>
        <strain evidence="3">cv. 10/8</strain>
        <tissue evidence="2">Leaf</tissue>
    </source>
</reference>
<feature type="compositionally biased region" description="Basic and acidic residues" evidence="1">
    <location>
        <begin position="26"/>
        <end position="39"/>
    </location>
</feature>
<dbReference type="EMBL" id="LXQA010330972">
    <property type="protein sequence ID" value="MCI44464.1"/>
    <property type="molecule type" value="Genomic_DNA"/>
</dbReference>
<protein>
    <submittedName>
        <fullName evidence="2">Uncharacterized protein</fullName>
    </submittedName>
</protein>
<accession>A0A392S8F8</accession>
<proteinExistence type="predicted"/>
<evidence type="ECO:0000256" key="1">
    <source>
        <dbReference type="SAM" id="MobiDB-lite"/>
    </source>
</evidence>
<feature type="region of interest" description="Disordered" evidence="1">
    <location>
        <begin position="26"/>
        <end position="89"/>
    </location>
</feature>
<organism evidence="2 3">
    <name type="scientific">Trifolium medium</name>
    <dbReference type="NCBI Taxonomy" id="97028"/>
    <lineage>
        <taxon>Eukaryota</taxon>
        <taxon>Viridiplantae</taxon>
        <taxon>Streptophyta</taxon>
        <taxon>Embryophyta</taxon>
        <taxon>Tracheophyta</taxon>
        <taxon>Spermatophyta</taxon>
        <taxon>Magnoliopsida</taxon>
        <taxon>eudicotyledons</taxon>
        <taxon>Gunneridae</taxon>
        <taxon>Pentapetalae</taxon>
        <taxon>rosids</taxon>
        <taxon>fabids</taxon>
        <taxon>Fabales</taxon>
        <taxon>Fabaceae</taxon>
        <taxon>Papilionoideae</taxon>
        <taxon>50 kb inversion clade</taxon>
        <taxon>NPAAA clade</taxon>
        <taxon>Hologalegina</taxon>
        <taxon>IRL clade</taxon>
        <taxon>Trifolieae</taxon>
        <taxon>Trifolium</taxon>
    </lineage>
</organism>
<keyword evidence="3" id="KW-1185">Reference proteome</keyword>
<feature type="compositionally biased region" description="Basic and acidic residues" evidence="1">
    <location>
        <begin position="50"/>
        <end position="61"/>
    </location>
</feature>
<dbReference type="Proteomes" id="UP000265520">
    <property type="component" value="Unassembled WGS sequence"/>
</dbReference>
<evidence type="ECO:0000313" key="2">
    <source>
        <dbReference type="EMBL" id="MCI44464.1"/>
    </source>
</evidence>
<sequence length="89" mass="10148">RGHDTEDCYRLRAIIEKLIKGGHLKRYLERRSHRNESSSRQRSLKSPRKQNSDKDKGKETTSHVINTISGGFSGGGESNSARKKYVYAK</sequence>